<keyword evidence="3" id="KW-1185">Reference proteome</keyword>
<dbReference type="Pfam" id="PF04972">
    <property type="entry name" value="BON"/>
    <property type="match status" value="1"/>
</dbReference>
<organism evidence="2 3">
    <name type="scientific">Peteryoungia desertarenae</name>
    <dbReference type="NCBI Taxonomy" id="1813451"/>
    <lineage>
        <taxon>Bacteria</taxon>
        <taxon>Pseudomonadati</taxon>
        <taxon>Pseudomonadota</taxon>
        <taxon>Alphaproteobacteria</taxon>
        <taxon>Hyphomicrobiales</taxon>
        <taxon>Rhizobiaceae</taxon>
        <taxon>Peteryoungia</taxon>
    </lineage>
</organism>
<sequence length="91" mass="9816">MVFKPQRFHEEGPEVGREFPVDATLETAVADALASSEGVDASALRVIARRGEILLLGKFDSQDELDRAIEISMAIAGVSRVRVTASESDLT</sequence>
<gene>
    <name evidence="2" type="ORF">FE840_007120</name>
</gene>
<dbReference type="EMBL" id="CP058350">
    <property type="protein sequence ID" value="QLF69327.1"/>
    <property type="molecule type" value="Genomic_DNA"/>
</dbReference>
<dbReference type="PROSITE" id="PS50914">
    <property type="entry name" value="BON"/>
    <property type="match status" value="1"/>
</dbReference>
<dbReference type="RefSeq" id="WP_138285536.1">
    <property type="nucleotide sequence ID" value="NZ_CP058350.1"/>
</dbReference>
<reference evidence="2 3" key="1">
    <citation type="submission" date="2020-06" db="EMBL/GenBank/DDBJ databases">
        <title>Genome sequence of Rhizobium sp strain ADMK78.</title>
        <authorList>
            <person name="Rahi P."/>
        </authorList>
    </citation>
    <scope>NUCLEOTIDE SEQUENCE [LARGE SCALE GENOMIC DNA]</scope>
    <source>
        <strain evidence="2 3">ADMK78</strain>
    </source>
</reference>
<name>A0ABX6QLH7_9HYPH</name>
<feature type="domain" description="BON" evidence="1">
    <location>
        <begin position="21"/>
        <end position="91"/>
    </location>
</feature>
<dbReference type="Proteomes" id="UP000308530">
    <property type="component" value="Chromosome"/>
</dbReference>
<evidence type="ECO:0000313" key="3">
    <source>
        <dbReference type="Proteomes" id="UP000308530"/>
    </source>
</evidence>
<proteinExistence type="predicted"/>
<accession>A0ABX6QLH7</accession>
<evidence type="ECO:0000259" key="1">
    <source>
        <dbReference type="PROSITE" id="PS50914"/>
    </source>
</evidence>
<protein>
    <submittedName>
        <fullName evidence="2">BON domain-containing protein</fullName>
    </submittedName>
</protein>
<evidence type="ECO:0000313" key="2">
    <source>
        <dbReference type="EMBL" id="QLF69327.1"/>
    </source>
</evidence>
<dbReference type="InterPro" id="IPR007055">
    <property type="entry name" value="BON_dom"/>
</dbReference>